<proteinExistence type="predicted"/>
<protein>
    <submittedName>
        <fullName evidence="3">Uncharacterized protein</fullName>
    </submittedName>
</protein>
<dbReference type="PANTHER" id="PTHR47849">
    <property type="entry name" value="CHITIN-BINDING LECTIN 1"/>
    <property type="match status" value="1"/>
</dbReference>
<evidence type="ECO:0000313" key="3">
    <source>
        <dbReference type="EMBL" id="CAH1780725.1"/>
    </source>
</evidence>
<dbReference type="AlphaFoldDB" id="A0A8J1Y0B2"/>
<dbReference type="GO" id="GO:0008061">
    <property type="term" value="F:chitin binding"/>
    <property type="evidence" value="ECO:0007669"/>
    <property type="project" value="UniProtKB-KW"/>
</dbReference>
<organism evidence="3 4">
    <name type="scientific">Owenia fusiformis</name>
    <name type="common">Polychaete worm</name>
    <dbReference type="NCBI Taxonomy" id="6347"/>
    <lineage>
        <taxon>Eukaryota</taxon>
        <taxon>Metazoa</taxon>
        <taxon>Spiralia</taxon>
        <taxon>Lophotrochozoa</taxon>
        <taxon>Annelida</taxon>
        <taxon>Polychaeta</taxon>
        <taxon>Sedentaria</taxon>
        <taxon>Canalipalpata</taxon>
        <taxon>Sabellida</taxon>
        <taxon>Oweniida</taxon>
        <taxon>Oweniidae</taxon>
        <taxon>Owenia</taxon>
    </lineage>
</organism>
<dbReference type="InterPro" id="IPR001002">
    <property type="entry name" value="Chitin-bd_1"/>
</dbReference>
<evidence type="ECO:0000313" key="4">
    <source>
        <dbReference type="Proteomes" id="UP000749559"/>
    </source>
</evidence>
<reference evidence="3" key="1">
    <citation type="submission" date="2022-03" db="EMBL/GenBank/DDBJ databases">
        <authorList>
            <person name="Martin C."/>
        </authorList>
    </citation>
    <scope>NUCLEOTIDE SEQUENCE</scope>
</reference>
<dbReference type="OrthoDB" id="5804977at2759"/>
<evidence type="ECO:0000256" key="1">
    <source>
        <dbReference type="ARBA" id="ARBA00022669"/>
    </source>
</evidence>
<sequence>MERDGIVPFGVKFMKTQDGYYVDVFNGTKTPAKQCNRKLKVMIVVAALVSVLIGVCVVSGLAIGGFFKESTTGKLLGDTAAVDANNTLTAEPQFEESTTGKPLGYTTAVDGENTLSAEPKYEELTTGKPLDETTAVNANTNNTMTSEYKYKVQNASIVTTDGRCGPAFNNLECPINSTIPGWGPTVHHCCSRGGWCGNTEAHCSGINYRRLYAPTAQHPSKVTIDGRCGPLFNNLECPINSSIPGWGPTIHHCCSDGGWCGNTGDHCSGINYRELYAPTDMMT</sequence>
<accession>A0A8J1Y0B2</accession>
<dbReference type="EMBL" id="CAIIXF020000004">
    <property type="protein sequence ID" value="CAH1780725.1"/>
    <property type="molecule type" value="Genomic_DNA"/>
</dbReference>
<dbReference type="Proteomes" id="UP000749559">
    <property type="component" value="Unassembled WGS sequence"/>
</dbReference>
<keyword evidence="4" id="KW-1185">Reference proteome</keyword>
<keyword evidence="2" id="KW-1015">Disulfide bond</keyword>
<dbReference type="CDD" id="cd00035">
    <property type="entry name" value="ChtBD1"/>
    <property type="match status" value="1"/>
</dbReference>
<dbReference type="SUPFAM" id="SSF57016">
    <property type="entry name" value="Plant lectins/antimicrobial peptides"/>
    <property type="match status" value="2"/>
</dbReference>
<dbReference type="Gene3D" id="3.30.60.10">
    <property type="entry name" value="Endochitinase-like"/>
    <property type="match status" value="2"/>
</dbReference>
<dbReference type="InterPro" id="IPR036861">
    <property type="entry name" value="Endochitinase-like_sf"/>
</dbReference>
<keyword evidence="1" id="KW-0147">Chitin-binding</keyword>
<dbReference type="PANTHER" id="PTHR47849:SF8">
    <property type="entry name" value="LECTIN"/>
    <property type="match status" value="1"/>
</dbReference>
<comment type="caution">
    <text evidence="3">The sequence shown here is derived from an EMBL/GenBank/DDBJ whole genome shotgun (WGS) entry which is preliminary data.</text>
</comment>
<gene>
    <name evidence="3" type="ORF">OFUS_LOCUS7379</name>
</gene>
<dbReference type="SMART" id="SM00270">
    <property type="entry name" value="ChtBD1"/>
    <property type="match status" value="2"/>
</dbReference>
<evidence type="ECO:0000256" key="2">
    <source>
        <dbReference type="ARBA" id="ARBA00023157"/>
    </source>
</evidence>
<name>A0A8J1Y0B2_OWEFU</name>